<dbReference type="EMBL" id="JACXLC010000001">
    <property type="protein sequence ID" value="MBD2840939.1"/>
    <property type="molecule type" value="Genomic_DNA"/>
</dbReference>
<protein>
    <submittedName>
        <fullName evidence="6">DoxX family protein</fullName>
    </submittedName>
</protein>
<evidence type="ECO:0000256" key="1">
    <source>
        <dbReference type="ARBA" id="ARBA00004141"/>
    </source>
</evidence>
<organism evidence="6 7">
    <name type="scientific">Erythrobacter rubeus</name>
    <dbReference type="NCBI Taxonomy" id="2760803"/>
    <lineage>
        <taxon>Bacteria</taxon>
        <taxon>Pseudomonadati</taxon>
        <taxon>Pseudomonadota</taxon>
        <taxon>Alphaproteobacteria</taxon>
        <taxon>Sphingomonadales</taxon>
        <taxon>Erythrobacteraceae</taxon>
        <taxon>Erythrobacter/Porphyrobacter group</taxon>
        <taxon>Erythrobacter</taxon>
    </lineage>
</organism>
<evidence type="ECO:0000256" key="3">
    <source>
        <dbReference type="ARBA" id="ARBA00022989"/>
    </source>
</evidence>
<comment type="subcellular location">
    <subcellularLocation>
        <location evidence="1">Membrane</location>
        <topology evidence="1">Multi-pass membrane protein</topology>
    </subcellularLocation>
</comment>
<gene>
    <name evidence="6" type="ORF">IB285_01570</name>
</gene>
<feature type="transmembrane region" description="Helical" evidence="5">
    <location>
        <begin position="90"/>
        <end position="110"/>
    </location>
</feature>
<evidence type="ECO:0000256" key="2">
    <source>
        <dbReference type="ARBA" id="ARBA00022692"/>
    </source>
</evidence>
<name>A0ABR8KKU3_9SPHN</name>
<accession>A0ABR8KKU3</accession>
<keyword evidence="7" id="KW-1185">Reference proteome</keyword>
<feature type="transmembrane region" description="Helical" evidence="5">
    <location>
        <begin position="31"/>
        <end position="51"/>
    </location>
</feature>
<evidence type="ECO:0000256" key="4">
    <source>
        <dbReference type="ARBA" id="ARBA00023136"/>
    </source>
</evidence>
<evidence type="ECO:0000313" key="7">
    <source>
        <dbReference type="Proteomes" id="UP000635384"/>
    </source>
</evidence>
<sequence>MAAFFVLAAVNKIMNFDATTIGMAEVGLEPAAVLLPMVIALEGLGGLSIALAHRRAWISAAVLAVFTLATNAFFHRFWELDGLMGQLELSLFFKNVAIAGGLVYISAHLYRHSNRLEN</sequence>
<reference evidence="6 7" key="1">
    <citation type="submission" date="2020-09" db="EMBL/GenBank/DDBJ databases">
        <authorList>
            <person name="Yoon J.-W."/>
        </authorList>
    </citation>
    <scope>NUCLEOTIDE SEQUENCE [LARGE SCALE GENOMIC DNA]</scope>
    <source>
        <strain evidence="6 7">KMU-140</strain>
    </source>
</reference>
<keyword evidence="4 5" id="KW-0472">Membrane</keyword>
<keyword evidence="2 5" id="KW-0812">Transmembrane</keyword>
<comment type="caution">
    <text evidence="6">The sequence shown here is derived from an EMBL/GenBank/DDBJ whole genome shotgun (WGS) entry which is preliminary data.</text>
</comment>
<dbReference type="Proteomes" id="UP000635384">
    <property type="component" value="Unassembled WGS sequence"/>
</dbReference>
<evidence type="ECO:0000256" key="5">
    <source>
        <dbReference type="SAM" id="Phobius"/>
    </source>
</evidence>
<feature type="transmembrane region" description="Helical" evidence="5">
    <location>
        <begin position="58"/>
        <end position="78"/>
    </location>
</feature>
<keyword evidence="3 5" id="KW-1133">Transmembrane helix</keyword>
<dbReference type="Pfam" id="PF07681">
    <property type="entry name" value="DoxX"/>
    <property type="match status" value="1"/>
</dbReference>
<dbReference type="InterPro" id="IPR032808">
    <property type="entry name" value="DoxX"/>
</dbReference>
<evidence type="ECO:0000313" key="6">
    <source>
        <dbReference type="EMBL" id="MBD2840939.1"/>
    </source>
</evidence>
<proteinExistence type="predicted"/>